<feature type="region of interest" description="Disordered" evidence="1">
    <location>
        <begin position="1"/>
        <end position="26"/>
    </location>
</feature>
<organism evidence="2">
    <name type="scientific">Anguilla anguilla</name>
    <name type="common">European freshwater eel</name>
    <name type="synonym">Muraena anguilla</name>
    <dbReference type="NCBI Taxonomy" id="7936"/>
    <lineage>
        <taxon>Eukaryota</taxon>
        <taxon>Metazoa</taxon>
        <taxon>Chordata</taxon>
        <taxon>Craniata</taxon>
        <taxon>Vertebrata</taxon>
        <taxon>Euteleostomi</taxon>
        <taxon>Actinopterygii</taxon>
        <taxon>Neopterygii</taxon>
        <taxon>Teleostei</taxon>
        <taxon>Anguilliformes</taxon>
        <taxon>Anguillidae</taxon>
        <taxon>Anguilla</taxon>
    </lineage>
</organism>
<evidence type="ECO:0000313" key="2">
    <source>
        <dbReference type="EMBL" id="JAH85160.1"/>
    </source>
</evidence>
<reference evidence="2" key="1">
    <citation type="submission" date="2014-11" db="EMBL/GenBank/DDBJ databases">
        <authorList>
            <person name="Amaro Gonzalez C."/>
        </authorList>
    </citation>
    <scope>NUCLEOTIDE SEQUENCE</scope>
</reference>
<protein>
    <submittedName>
        <fullName evidence="2">Uncharacterized protein</fullName>
    </submittedName>
</protein>
<dbReference type="EMBL" id="GBXM01023417">
    <property type="protein sequence ID" value="JAH85160.1"/>
    <property type="molecule type" value="Transcribed_RNA"/>
</dbReference>
<name>A0A0E9W6D6_ANGAN</name>
<sequence>MACNHNAKRGSQGERKKNKTKKEGRKPITITVEEIFAA</sequence>
<proteinExistence type="predicted"/>
<evidence type="ECO:0000256" key="1">
    <source>
        <dbReference type="SAM" id="MobiDB-lite"/>
    </source>
</evidence>
<reference evidence="2" key="2">
    <citation type="journal article" date="2015" name="Fish Shellfish Immunol.">
        <title>Early steps in the European eel (Anguilla anguilla)-Vibrio vulnificus interaction in the gills: Role of the RtxA13 toxin.</title>
        <authorList>
            <person name="Callol A."/>
            <person name="Pajuelo D."/>
            <person name="Ebbesson L."/>
            <person name="Teles M."/>
            <person name="MacKenzie S."/>
            <person name="Amaro C."/>
        </authorList>
    </citation>
    <scope>NUCLEOTIDE SEQUENCE</scope>
</reference>
<dbReference type="AlphaFoldDB" id="A0A0E9W6D6"/>
<accession>A0A0E9W6D6</accession>